<dbReference type="GO" id="GO:0005506">
    <property type="term" value="F:iron ion binding"/>
    <property type="evidence" value="ECO:0007669"/>
    <property type="project" value="InterPro"/>
</dbReference>
<evidence type="ECO:0000256" key="1">
    <source>
        <dbReference type="ARBA" id="ARBA00001971"/>
    </source>
</evidence>
<dbReference type="GO" id="GO:0016020">
    <property type="term" value="C:membrane"/>
    <property type="evidence" value="ECO:0007669"/>
    <property type="project" value="UniProtKB-SubCell"/>
</dbReference>
<dbReference type="InterPro" id="IPR017972">
    <property type="entry name" value="Cyt_P450_CS"/>
</dbReference>
<dbReference type="Pfam" id="PF00067">
    <property type="entry name" value="p450"/>
    <property type="match status" value="1"/>
</dbReference>
<name>E2EAG2_BEABA</name>
<dbReference type="InterPro" id="IPR001128">
    <property type="entry name" value="Cyt_P450"/>
</dbReference>
<evidence type="ECO:0000256" key="8">
    <source>
        <dbReference type="ARBA" id="ARBA00023002"/>
    </source>
</evidence>
<dbReference type="SUPFAM" id="SSF48264">
    <property type="entry name" value="Cytochrome P450"/>
    <property type="match status" value="1"/>
</dbReference>
<dbReference type="PANTHER" id="PTHR24287">
    <property type="entry name" value="P450, PUTATIVE (EUROFUNG)-RELATED"/>
    <property type="match status" value="1"/>
</dbReference>
<dbReference type="PRINTS" id="PR01239">
    <property type="entry name" value="EP450IICYP52"/>
</dbReference>
<evidence type="ECO:0000313" key="15">
    <source>
        <dbReference type="EMBL" id="ADK36666.1"/>
    </source>
</evidence>
<comment type="subcellular location">
    <subcellularLocation>
        <location evidence="2">Membrane</location>
        <topology evidence="2">Single-pass membrane protein</topology>
    </subcellularLocation>
</comment>
<dbReference type="InterPro" id="IPR002974">
    <property type="entry name" value="Cyt_P450_E_CYP52_ascomycetes"/>
</dbReference>
<keyword evidence="8 13" id="KW-0560">Oxidoreductase</keyword>
<comment type="cofactor">
    <cofactor evidence="1 12">
        <name>heme</name>
        <dbReference type="ChEBI" id="CHEBI:30413"/>
    </cofactor>
</comment>
<keyword evidence="6 12" id="KW-0479">Metal-binding</keyword>
<dbReference type="SMR" id="E2EAG2"/>
<sequence length="539" mass="61321">MALGQLAPTVAVLSDHPVRDLILLSLIAVLGYPIFRHLIAWRALGRAYALHDCERPAAYPHKDPLFGFDAILANIAAARNHRFTASELQRFQDIGADTYYTWIQGRQIVVTRDPDNVRCILGTNCKDYSIGGRRALFGRFLGNGIFVSEGEEWVRSRARLRRNFSREQVADLAMLERHVAKLFQVLPGDDQPNAVVDLQDCFLRFTTDSSSEFLFGHSTDTLVRPSARDVAFGEAFTLSLDIITQKMRRGPLNRFYPKDPREDSAFQIVRDYVRAFVDEAAALREKKTADGELLEGHEDAGPEHRYLILRELVRDFDDKERICDELISLITAGRDTTASLLSSAFHVLSRRPNIWRTLRNEIQHLNGHPPSYEQLRNLKFVKYIINETLRLYPPVFRNARKAVRDTILPTGGGPNGTSPVFVPKDTGVVYSAWAMHRRTDLYGPDATEFNPERWATQRHGWDYLSFGGGPRICLGQQYALTEALYVLVRMAQQYVAVETADDTPWTEHICLTLAIKDGVNCKLTRAKKTKDRMQEEKLQ</sequence>
<evidence type="ECO:0000256" key="6">
    <source>
        <dbReference type="ARBA" id="ARBA00022723"/>
    </source>
</evidence>
<evidence type="ECO:0000256" key="12">
    <source>
        <dbReference type="PIRSR" id="PIRSR602402-1"/>
    </source>
</evidence>
<dbReference type="PRINTS" id="PR00385">
    <property type="entry name" value="P450"/>
</dbReference>
<dbReference type="PRINTS" id="PR00464">
    <property type="entry name" value="EP450II"/>
</dbReference>
<evidence type="ECO:0000256" key="2">
    <source>
        <dbReference type="ARBA" id="ARBA00004167"/>
    </source>
</evidence>
<evidence type="ECO:0000256" key="4">
    <source>
        <dbReference type="ARBA" id="ARBA00022617"/>
    </source>
</evidence>
<evidence type="ECO:0000256" key="9">
    <source>
        <dbReference type="ARBA" id="ARBA00023004"/>
    </source>
</evidence>
<dbReference type="EMBL" id="GU566080">
    <property type="protein sequence ID" value="ADK36666.1"/>
    <property type="molecule type" value="Genomic_DNA"/>
</dbReference>
<keyword evidence="4 12" id="KW-0349">Heme</keyword>
<feature type="binding site" description="axial binding residue" evidence="12">
    <location>
        <position position="473"/>
    </location>
    <ligand>
        <name>heme</name>
        <dbReference type="ChEBI" id="CHEBI:30413"/>
    </ligand>
    <ligandPart>
        <name>Fe</name>
        <dbReference type="ChEBI" id="CHEBI:18248"/>
    </ligandPart>
</feature>
<dbReference type="PANTHER" id="PTHR24287:SF17">
    <property type="entry name" value="P450, PUTATIVE (EUROFUNG)-RELATED"/>
    <property type="match status" value="1"/>
</dbReference>
<dbReference type="InterPro" id="IPR047146">
    <property type="entry name" value="Cyt_P450_E_CYP52_fungi"/>
</dbReference>
<evidence type="ECO:0000256" key="10">
    <source>
        <dbReference type="ARBA" id="ARBA00023033"/>
    </source>
</evidence>
<keyword evidence="7 14" id="KW-1133">Transmembrane helix</keyword>
<keyword evidence="10 13" id="KW-0503">Monooxygenase</keyword>
<keyword evidence="11 14" id="KW-0472">Membrane</keyword>
<evidence type="ECO:0000256" key="11">
    <source>
        <dbReference type="ARBA" id="ARBA00023136"/>
    </source>
</evidence>
<evidence type="ECO:0000256" key="5">
    <source>
        <dbReference type="ARBA" id="ARBA00022692"/>
    </source>
</evidence>
<keyword evidence="5 14" id="KW-0812">Transmembrane</keyword>
<comment type="similarity">
    <text evidence="3 13">Belongs to the cytochrome P450 family.</text>
</comment>
<evidence type="ECO:0000256" key="14">
    <source>
        <dbReference type="SAM" id="Phobius"/>
    </source>
</evidence>
<dbReference type="GO" id="GO:0016712">
    <property type="term" value="F:oxidoreductase activity, acting on paired donors, with incorporation or reduction of molecular oxygen, reduced flavin or flavoprotein as one donor, and incorporation of one atom of oxygen"/>
    <property type="evidence" value="ECO:0007669"/>
    <property type="project" value="InterPro"/>
</dbReference>
<dbReference type="InterPro" id="IPR036396">
    <property type="entry name" value="Cyt_P450_sf"/>
</dbReference>
<dbReference type="Gene3D" id="1.10.630.10">
    <property type="entry name" value="Cytochrome P450"/>
    <property type="match status" value="1"/>
</dbReference>
<feature type="transmembrane region" description="Helical" evidence="14">
    <location>
        <begin position="21"/>
        <end position="39"/>
    </location>
</feature>
<evidence type="ECO:0000256" key="13">
    <source>
        <dbReference type="RuleBase" id="RU000461"/>
    </source>
</evidence>
<accession>E2EAG2</accession>
<keyword evidence="9 12" id="KW-0408">Iron</keyword>
<evidence type="ECO:0000256" key="7">
    <source>
        <dbReference type="ARBA" id="ARBA00022989"/>
    </source>
</evidence>
<dbReference type="PROSITE" id="PS00086">
    <property type="entry name" value="CYTOCHROME_P450"/>
    <property type="match status" value="1"/>
</dbReference>
<dbReference type="CDD" id="cd11063">
    <property type="entry name" value="CYP52"/>
    <property type="match status" value="1"/>
</dbReference>
<evidence type="ECO:0000256" key="3">
    <source>
        <dbReference type="ARBA" id="ARBA00010617"/>
    </source>
</evidence>
<dbReference type="GO" id="GO:0020037">
    <property type="term" value="F:heme binding"/>
    <property type="evidence" value="ECO:0007669"/>
    <property type="project" value="InterPro"/>
</dbReference>
<dbReference type="InterPro" id="IPR002402">
    <property type="entry name" value="Cyt_P450_E_grp-II"/>
</dbReference>
<protein>
    <submittedName>
        <fullName evidence="15">Cytochrome P450 monooxygenase CYP584Q1</fullName>
    </submittedName>
</protein>
<dbReference type="AlphaFoldDB" id="E2EAG2"/>
<reference evidence="15" key="1">
    <citation type="journal article" date="2010" name="Microbiology (Mosc.)">
        <title>Molecular characterization and expression analysis of a suite of cytochrome P450 enzymes implicated in insect hydrocarbon degradation in the entomopathogenic fungus Beauveria bassiana.</title>
        <authorList>
            <person name="Pedrini N."/>
            <person name="Zhang S."/>
            <person name="Juarez M.P."/>
            <person name="Keyhani N.O."/>
        </authorList>
    </citation>
    <scope>NUCLEOTIDE SEQUENCE</scope>
</reference>
<organism evidence="15">
    <name type="scientific">Beauveria bassiana</name>
    <name type="common">White muscardine disease fungus</name>
    <name type="synonym">Tritirachium shiotae</name>
    <dbReference type="NCBI Taxonomy" id="176275"/>
    <lineage>
        <taxon>Eukaryota</taxon>
        <taxon>Fungi</taxon>
        <taxon>Dikarya</taxon>
        <taxon>Ascomycota</taxon>
        <taxon>Pezizomycotina</taxon>
        <taxon>Sordariomycetes</taxon>
        <taxon>Hypocreomycetidae</taxon>
        <taxon>Hypocreales</taxon>
        <taxon>Cordycipitaceae</taxon>
        <taxon>Beauveria</taxon>
    </lineage>
</organism>
<proteinExistence type="inferred from homology"/>